<feature type="signal peptide" evidence="2">
    <location>
        <begin position="1"/>
        <end position="18"/>
    </location>
</feature>
<dbReference type="Proteomes" id="UP000821837">
    <property type="component" value="Chromosome 6"/>
</dbReference>
<evidence type="ECO:0000256" key="1">
    <source>
        <dbReference type="SAM" id="MobiDB-lite"/>
    </source>
</evidence>
<evidence type="ECO:0000313" key="3">
    <source>
        <dbReference type="EMBL" id="KAH7946512.1"/>
    </source>
</evidence>
<reference evidence="3" key="1">
    <citation type="journal article" date="2020" name="Cell">
        <title>Large-Scale Comparative Analyses of Tick Genomes Elucidate Their Genetic Diversity and Vector Capacities.</title>
        <authorList>
            <consortium name="Tick Genome and Microbiome Consortium (TIGMIC)"/>
            <person name="Jia N."/>
            <person name="Wang J."/>
            <person name="Shi W."/>
            <person name="Du L."/>
            <person name="Sun Y."/>
            <person name="Zhan W."/>
            <person name="Jiang J.F."/>
            <person name="Wang Q."/>
            <person name="Zhang B."/>
            <person name="Ji P."/>
            <person name="Bell-Sakyi L."/>
            <person name="Cui X.M."/>
            <person name="Yuan T.T."/>
            <person name="Jiang B.G."/>
            <person name="Yang W.F."/>
            <person name="Lam T.T."/>
            <person name="Chang Q.C."/>
            <person name="Ding S.J."/>
            <person name="Wang X.J."/>
            <person name="Zhu J.G."/>
            <person name="Ruan X.D."/>
            <person name="Zhao L."/>
            <person name="Wei J.T."/>
            <person name="Ye R.Z."/>
            <person name="Que T.C."/>
            <person name="Du C.H."/>
            <person name="Zhou Y.H."/>
            <person name="Cheng J.X."/>
            <person name="Dai P.F."/>
            <person name="Guo W.B."/>
            <person name="Han X.H."/>
            <person name="Huang E.J."/>
            <person name="Li L.F."/>
            <person name="Wei W."/>
            <person name="Gao Y.C."/>
            <person name="Liu J.Z."/>
            <person name="Shao H.Z."/>
            <person name="Wang X."/>
            <person name="Wang C.C."/>
            <person name="Yang T.C."/>
            <person name="Huo Q.B."/>
            <person name="Li W."/>
            <person name="Chen H.Y."/>
            <person name="Chen S.E."/>
            <person name="Zhou L.G."/>
            <person name="Ni X.B."/>
            <person name="Tian J.H."/>
            <person name="Sheng Y."/>
            <person name="Liu T."/>
            <person name="Pan Y.S."/>
            <person name="Xia L.Y."/>
            <person name="Li J."/>
            <person name="Zhao F."/>
            <person name="Cao W.C."/>
        </authorList>
    </citation>
    <scope>NUCLEOTIDE SEQUENCE</scope>
    <source>
        <strain evidence="3">Rsan-2018</strain>
    </source>
</reference>
<protein>
    <submittedName>
        <fullName evidence="3">Uncharacterized protein</fullName>
    </submittedName>
</protein>
<proteinExistence type="predicted"/>
<feature type="region of interest" description="Disordered" evidence="1">
    <location>
        <begin position="89"/>
        <end position="111"/>
    </location>
</feature>
<dbReference type="AlphaFoldDB" id="A0A9D4PN66"/>
<sequence>MNGLAGVNALVWVAVALGGRGARVNDAFLEIEASYRRERAAHVGGWHGGHLFGTPKFARTCTGRMASQSDVQHLANVVNRASLAEILETSSSSSSSSPSGGAVPATEPGQASSLDATEAINVMQAPFAGSTALPPKGIALIGAPDASAPTCAAQVSNRSLMETDQNAGQGSLQEAEASLPIGTRLINVALAAVYPSPSLDAIKGLRRQPRYRVMLAQQSA</sequence>
<reference evidence="3" key="2">
    <citation type="submission" date="2021-09" db="EMBL/GenBank/DDBJ databases">
        <authorList>
            <person name="Jia N."/>
            <person name="Wang J."/>
            <person name="Shi W."/>
            <person name="Du L."/>
            <person name="Sun Y."/>
            <person name="Zhan W."/>
            <person name="Jiang J."/>
            <person name="Wang Q."/>
            <person name="Zhang B."/>
            <person name="Ji P."/>
            <person name="Sakyi L.B."/>
            <person name="Cui X."/>
            <person name="Yuan T."/>
            <person name="Jiang B."/>
            <person name="Yang W."/>
            <person name="Lam T.T.-Y."/>
            <person name="Chang Q."/>
            <person name="Ding S."/>
            <person name="Wang X."/>
            <person name="Zhu J."/>
            <person name="Ruan X."/>
            <person name="Zhao L."/>
            <person name="Wei J."/>
            <person name="Que T."/>
            <person name="Du C."/>
            <person name="Cheng J."/>
            <person name="Dai P."/>
            <person name="Han X."/>
            <person name="Huang E."/>
            <person name="Gao Y."/>
            <person name="Liu J."/>
            <person name="Shao H."/>
            <person name="Ye R."/>
            <person name="Li L."/>
            <person name="Wei W."/>
            <person name="Wang X."/>
            <person name="Wang C."/>
            <person name="Huo Q."/>
            <person name="Li W."/>
            <person name="Guo W."/>
            <person name="Chen H."/>
            <person name="Chen S."/>
            <person name="Zhou L."/>
            <person name="Zhou L."/>
            <person name="Ni X."/>
            <person name="Tian J."/>
            <person name="Zhou Y."/>
            <person name="Sheng Y."/>
            <person name="Liu T."/>
            <person name="Pan Y."/>
            <person name="Xia L."/>
            <person name="Li J."/>
            <person name="Zhao F."/>
            <person name="Cao W."/>
        </authorList>
    </citation>
    <scope>NUCLEOTIDE SEQUENCE</scope>
    <source>
        <strain evidence="3">Rsan-2018</strain>
        <tissue evidence="3">Larvae</tissue>
    </source>
</reference>
<feature type="chain" id="PRO_5038658650" evidence="2">
    <location>
        <begin position="19"/>
        <end position="220"/>
    </location>
</feature>
<organism evidence="3 4">
    <name type="scientific">Rhipicephalus sanguineus</name>
    <name type="common">Brown dog tick</name>
    <name type="synonym">Ixodes sanguineus</name>
    <dbReference type="NCBI Taxonomy" id="34632"/>
    <lineage>
        <taxon>Eukaryota</taxon>
        <taxon>Metazoa</taxon>
        <taxon>Ecdysozoa</taxon>
        <taxon>Arthropoda</taxon>
        <taxon>Chelicerata</taxon>
        <taxon>Arachnida</taxon>
        <taxon>Acari</taxon>
        <taxon>Parasitiformes</taxon>
        <taxon>Ixodida</taxon>
        <taxon>Ixodoidea</taxon>
        <taxon>Ixodidae</taxon>
        <taxon>Rhipicephalinae</taxon>
        <taxon>Rhipicephalus</taxon>
        <taxon>Rhipicephalus</taxon>
    </lineage>
</organism>
<dbReference type="EMBL" id="JABSTV010001252">
    <property type="protein sequence ID" value="KAH7946512.1"/>
    <property type="molecule type" value="Genomic_DNA"/>
</dbReference>
<keyword evidence="4" id="KW-1185">Reference proteome</keyword>
<gene>
    <name evidence="3" type="ORF">HPB52_000264</name>
</gene>
<comment type="caution">
    <text evidence="3">The sequence shown here is derived from an EMBL/GenBank/DDBJ whole genome shotgun (WGS) entry which is preliminary data.</text>
</comment>
<accession>A0A9D4PN66</accession>
<evidence type="ECO:0000313" key="4">
    <source>
        <dbReference type="Proteomes" id="UP000821837"/>
    </source>
</evidence>
<keyword evidence="2" id="KW-0732">Signal</keyword>
<feature type="compositionally biased region" description="Low complexity" evidence="1">
    <location>
        <begin position="90"/>
        <end position="99"/>
    </location>
</feature>
<evidence type="ECO:0000256" key="2">
    <source>
        <dbReference type="SAM" id="SignalP"/>
    </source>
</evidence>
<name>A0A9D4PN66_RHISA</name>